<dbReference type="SMART" id="SM00355">
    <property type="entry name" value="ZnF_C2H2"/>
    <property type="match status" value="5"/>
</dbReference>
<keyword evidence="4 7" id="KW-0863">Zinc-finger</keyword>
<accession>A0ABM1DFI8</accession>
<evidence type="ECO:0000256" key="6">
    <source>
        <dbReference type="ARBA" id="ARBA00023242"/>
    </source>
</evidence>
<evidence type="ECO:0000256" key="2">
    <source>
        <dbReference type="ARBA" id="ARBA00022723"/>
    </source>
</evidence>
<dbReference type="InterPro" id="IPR036236">
    <property type="entry name" value="Znf_C2H2_sf"/>
</dbReference>
<comment type="subcellular location">
    <subcellularLocation>
        <location evidence="1">Nucleus</location>
    </subcellularLocation>
</comment>
<dbReference type="Pfam" id="PF00096">
    <property type="entry name" value="zf-C2H2"/>
    <property type="match status" value="2"/>
</dbReference>
<evidence type="ECO:0000313" key="10">
    <source>
        <dbReference type="Proteomes" id="UP000694910"/>
    </source>
</evidence>
<gene>
    <name evidence="11" type="primary">LOC106803499</name>
</gene>
<proteinExistence type="predicted"/>
<feature type="compositionally biased region" description="Basic and acidic residues" evidence="8">
    <location>
        <begin position="28"/>
        <end position="38"/>
    </location>
</feature>
<feature type="domain" description="C2H2-type" evidence="9">
    <location>
        <begin position="284"/>
        <end position="309"/>
    </location>
</feature>
<feature type="domain" description="C2H2-type" evidence="9">
    <location>
        <begin position="225"/>
        <end position="253"/>
    </location>
</feature>
<evidence type="ECO:0000259" key="9">
    <source>
        <dbReference type="PROSITE" id="PS50157"/>
    </source>
</evidence>
<keyword evidence="3" id="KW-0677">Repeat</keyword>
<evidence type="ECO:0000256" key="4">
    <source>
        <dbReference type="ARBA" id="ARBA00022771"/>
    </source>
</evidence>
<dbReference type="PROSITE" id="PS00028">
    <property type="entry name" value="ZINC_FINGER_C2H2_1"/>
    <property type="match status" value="5"/>
</dbReference>
<feature type="region of interest" description="Disordered" evidence="8">
    <location>
        <begin position="1"/>
        <end position="52"/>
    </location>
</feature>
<feature type="domain" description="C2H2-type" evidence="9">
    <location>
        <begin position="256"/>
        <end position="283"/>
    </location>
</feature>
<evidence type="ECO:0000256" key="7">
    <source>
        <dbReference type="PROSITE-ProRule" id="PRU00042"/>
    </source>
</evidence>
<dbReference type="Gene3D" id="3.30.160.60">
    <property type="entry name" value="Classic Zinc Finger"/>
    <property type="match status" value="5"/>
</dbReference>
<evidence type="ECO:0000256" key="3">
    <source>
        <dbReference type="ARBA" id="ARBA00022737"/>
    </source>
</evidence>
<dbReference type="PROSITE" id="PS50157">
    <property type="entry name" value="ZINC_FINGER_C2H2_2"/>
    <property type="match status" value="5"/>
</dbReference>
<keyword evidence="6" id="KW-0539">Nucleus</keyword>
<keyword evidence="10" id="KW-1185">Reference proteome</keyword>
<evidence type="ECO:0000313" key="11">
    <source>
        <dbReference type="RefSeq" id="XP_014650569.1"/>
    </source>
</evidence>
<name>A0ABM1DFI8_CERSS</name>
<organism evidence="10 11">
    <name type="scientific">Ceratotherium simum simum</name>
    <name type="common">Southern white rhinoceros</name>
    <dbReference type="NCBI Taxonomy" id="73337"/>
    <lineage>
        <taxon>Eukaryota</taxon>
        <taxon>Metazoa</taxon>
        <taxon>Chordata</taxon>
        <taxon>Craniata</taxon>
        <taxon>Vertebrata</taxon>
        <taxon>Euteleostomi</taxon>
        <taxon>Mammalia</taxon>
        <taxon>Eutheria</taxon>
        <taxon>Laurasiatheria</taxon>
        <taxon>Perissodactyla</taxon>
        <taxon>Rhinocerotidae</taxon>
        <taxon>Ceratotherium</taxon>
    </lineage>
</organism>
<evidence type="ECO:0000256" key="8">
    <source>
        <dbReference type="SAM" id="MobiDB-lite"/>
    </source>
</evidence>
<sequence length="309" mass="33700">MRTEPPLPPHSLELTNSSPTPPSPQHPDPSDRIRDRPLPMKAGDGEAPGGGEAEAPALLRLIDQHGGGRQAPPATALRSWRGQAVRPRGLREGLQQVWELLSHEVVHTAARPFLCGLCAAAFKSHSDCKSHRLVHSDGRPHRCHACGKRFKRASHLQEHQRLHTGERPFPCPSCPPEALQDPLRAARPGATARPFAALLLSGLRQGLRNGAGPASAPAATLRGQASCVRVCGKRFTSGHSLRVHGRVHTGDPVRPYACRFCPKLFKDLAYRAVHEKVHTGDTPYKCSICSKSFAHPSNLLQHQRVHRDA</sequence>
<dbReference type="GeneID" id="106803499"/>
<evidence type="ECO:0000256" key="5">
    <source>
        <dbReference type="ARBA" id="ARBA00022833"/>
    </source>
</evidence>
<dbReference type="SUPFAM" id="SSF57667">
    <property type="entry name" value="beta-beta-alpha zinc fingers"/>
    <property type="match status" value="4"/>
</dbReference>
<evidence type="ECO:0000256" key="1">
    <source>
        <dbReference type="ARBA" id="ARBA00004123"/>
    </source>
</evidence>
<feature type="domain" description="C2H2-type" evidence="9">
    <location>
        <begin position="113"/>
        <end position="140"/>
    </location>
</feature>
<keyword evidence="2" id="KW-0479">Metal-binding</keyword>
<keyword evidence="5" id="KW-0862">Zinc</keyword>
<protein>
    <submittedName>
        <fullName evidence="11">Zinc finger protein 629-like</fullName>
    </submittedName>
</protein>
<dbReference type="PANTHER" id="PTHR24394">
    <property type="entry name" value="ZINC FINGER PROTEIN"/>
    <property type="match status" value="1"/>
</dbReference>
<dbReference type="Proteomes" id="UP000694910">
    <property type="component" value="Unplaced"/>
</dbReference>
<dbReference type="RefSeq" id="XP_014650569.1">
    <property type="nucleotide sequence ID" value="XM_014795083.1"/>
</dbReference>
<dbReference type="InterPro" id="IPR013087">
    <property type="entry name" value="Znf_C2H2_type"/>
</dbReference>
<reference evidence="11" key="1">
    <citation type="submission" date="2025-08" db="UniProtKB">
        <authorList>
            <consortium name="RefSeq"/>
        </authorList>
    </citation>
    <scope>IDENTIFICATION</scope>
</reference>
<dbReference type="PANTHER" id="PTHR24394:SF29">
    <property type="entry name" value="MYONEURIN"/>
    <property type="match status" value="1"/>
</dbReference>
<feature type="domain" description="C2H2-type" evidence="9">
    <location>
        <begin position="141"/>
        <end position="168"/>
    </location>
</feature>